<dbReference type="EMBL" id="LSMT01000415">
    <property type="protein sequence ID" value="PFX18341.1"/>
    <property type="molecule type" value="Genomic_DNA"/>
</dbReference>
<reference evidence="6" key="1">
    <citation type="journal article" date="2017" name="bioRxiv">
        <title>Comparative analysis of the genomes of Stylophora pistillata and Acropora digitifera provides evidence for extensive differences between species of corals.</title>
        <authorList>
            <person name="Voolstra C.R."/>
            <person name="Li Y."/>
            <person name="Liew Y.J."/>
            <person name="Baumgarten S."/>
            <person name="Zoccola D."/>
            <person name="Flot J.-F."/>
            <person name="Tambutte S."/>
            <person name="Allemand D."/>
            <person name="Aranda M."/>
        </authorList>
    </citation>
    <scope>NUCLEOTIDE SEQUENCE [LARGE SCALE GENOMIC DNA]</scope>
</reference>
<keyword evidence="3" id="KW-0648">Protein biosynthesis</keyword>
<dbReference type="PANTHER" id="PTHR10410">
    <property type="entry name" value="EUKARYOTIC TRANSLATION INITIATION FACTOR 3 -RELATED"/>
    <property type="match status" value="1"/>
</dbReference>
<comment type="caution">
    <text evidence="5">The sequence shown here is derived from an EMBL/GenBank/DDBJ whole genome shotgun (WGS) entry which is preliminary data.</text>
</comment>
<protein>
    <submittedName>
        <fullName evidence="5">Eukaryotic translation initiation factor 3 subunit H</fullName>
    </submittedName>
</protein>
<keyword evidence="2 5" id="KW-0396">Initiation factor</keyword>
<dbReference type="Pfam" id="PF19445">
    <property type="entry name" value="eIF3h_C"/>
    <property type="match status" value="2"/>
</dbReference>
<dbReference type="Gene3D" id="3.40.140.10">
    <property type="entry name" value="Cytidine Deaminase, domain 2"/>
    <property type="match status" value="1"/>
</dbReference>
<evidence type="ECO:0000313" key="6">
    <source>
        <dbReference type="Proteomes" id="UP000225706"/>
    </source>
</evidence>
<dbReference type="GO" id="GO:0003743">
    <property type="term" value="F:translation initiation factor activity"/>
    <property type="evidence" value="ECO:0007669"/>
    <property type="project" value="UniProtKB-KW"/>
</dbReference>
<dbReference type="InterPro" id="IPR027524">
    <property type="entry name" value="eIF3h"/>
</dbReference>
<keyword evidence="1" id="KW-0963">Cytoplasm</keyword>
<dbReference type="InterPro" id="IPR045810">
    <property type="entry name" value="eIF3h_C"/>
</dbReference>
<keyword evidence="6" id="KW-1185">Reference proteome</keyword>
<evidence type="ECO:0000256" key="2">
    <source>
        <dbReference type="ARBA" id="ARBA00022540"/>
    </source>
</evidence>
<dbReference type="InterPro" id="IPR037518">
    <property type="entry name" value="MPN"/>
</dbReference>
<dbReference type="GO" id="GO:0005852">
    <property type="term" value="C:eukaryotic translation initiation factor 3 complex"/>
    <property type="evidence" value="ECO:0007669"/>
    <property type="project" value="InterPro"/>
</dbReference>
<feature type="domain" description="MPN" evidence="4">
    <location>
        <begin position="1"/>
        <end position="73"/>
    </location>
</feature>
<dbReference type="STRING" id="50429.A0A2B4RL61"/>
<dbReference type="CDD" id="cd08065">
    <property type="entry name" value="MPN_eIF3h"/>
    <property type="match status" value="1"/>
</dbReference>
<gene>
    <name evidence="5" type="ORF">AWC38_SpisGene17284</name>
</gene>
<evidence type="ECO:0000256" key="3">
    <source>
        <dbReference type="ARBA" id="ARBA00022917"/>
    </source>
</evidence>
<dbReference type="PROSITE" id="PS50249">
    <property type="entry name" value="MPN"/>
    <property type="match status" value="1"/>
</dbReference>
<evidence type="ECO:0000313" key="5">
    <source>
        <dbReference type="EMBL" id="PFX18341.1"/>
    </source>
</evidence>
<accession>A0A2B4RL61</accession>
<sequence>MEMMRRLRAVNVDHLHVGWYQSTYLGSFINRNLLDSQFSYQSSIEESVVLIYDPLKTSQGMLSLKVFRLSDKMMTMYKDEEFSAEKELSFESSALDSLYSVQFTLSTQIHSLPGFRLLALNPVNSCKDRGWSKNNSNFMMPKCCARSYLEKNVRLLMATVDELCQDANKFNNHLRNVARQQQQKEAFIQRRQLENSQRQNRGDPPLQDEDLSKIFKPLQSPSRLDYLLLSQQVNTYSKQVNQFATHSFGKLFLAQALQENEK</sequence>
<dbReference type="InterPro" id="IPR050242">
    <property type="entry name" value="JAMM_MPN+_peptidase_M67A"/>
</dbReference>
<dbReference type="Proteomes" id="UP000225706">
    <property type="component" value="Unassembled WGS sequence"/>
</dbReference>
<proteinExistence type="predicted"/>
<evidence type="ECO:0000259" key="4">
    <source>
        <dbReference type="PROSITE" id="PS50249"/>
    </source>
</evidence>
<organism evidence="5 6">
    <name type="scientific">Stylophora pistillata</name>
    <name type="common">Smooth cauliflower coral</name>
    <dbReference type="NCBI Taxonomy" id="50429"/>
    <lineage>
        <taxon>Eukaryota</taxon>
        <taxon>Metazoa</taxon>
        <taxon>Cnidaria</taxon>
        <taxon>Anthozoa</taxon>
        <taxon>Hexacorallia</taxon>
        <taxon>Scleractinia</taxon>
        <taxon>Astrocoeniina</taxon>
        <taxon>Pocilloporidae</taxon>
        <taxon>Stylophora</taxon>
    </lineage>
</organism>
<dbReference type="OrthoDB" id="10265695at2759"/>
<dbReference type="AlphaFoldDB" id="A0A2B4RL61"/>
<name>A0A2B4RL61_STYPI</name>
<evidence type="ECO:0000256" key="1">
    <source>
        <dbReference type="ARBA" id="ARBA00022490"/>
    </source>
</evidence>